<evidence type="ECO:0000259" key="3">
    <source>
        <dbReference type="PROSITE" id="PS50002"/>
    </source>
</evidence>
<dbReference type="EMBL" id="KB097143">
    <property type="protein sequence ID" value="ESN99073.1"/>
    <property type="molecule type" value="Genomic_DNA"/>
</dbReference>
<dbReference type="KEGG" id="hro:HELRODRAFT_67408"/>
<reference evidence="4 6" key="2">
    <citation type="journal article" date="2013" name="Nature">
        <title>Insights into bilaterian evolution from three spiralian genomes.</title>
        <authorList>
            <person name="Simakov O."/>
            <person name="Marletaz F."/>
            <person name="Cho S.J."/>
            <person name="Edsinger-Gonzales E."/>
            <person name="Havlak P."/>
            <person name="Hellsten U."/>
            <person name="Kuo D.H."/>
            <person name="Larsson T."/>
            <person name="Lv J."/>
            <person name="Arendt D."/>
            <person name="Savage R."/>
            <person name="Osoegawa K."/>
            <person name="de Jong P."/>
            <person name="Grimwood J."/>
            <person name="Chapman J.A."/>
            <person name="Shapiro H."/>
            <person name="Aerts A."/>
            <person name="Otillar R.P."/>
            <person name="Terry A.Y."/>
            <person name="Boore J.L."/>
            <person name="Grigoriev I.V."/>
            <person name="Lindberg D.R."/>
            <person name="Seaver E.C."/>
            <person name="Weisblat D.A."/>
            <person name="Putnam N.H."/>
            <person name="Rokhsar D.S."/>
        </authorList>
    </citation>
    <scope>NUCLEOTIDE SEQUENCE</scope>
</reference>
<feature type="domain" description="SH3" evidence="3">
    <location>
        <begin position="22"/>
        <end position="81"/>
    </location>
</feature>
<keyword evidence="1 2" id="KW-0728">SH3 domain</keyword>
<evidence type="ECO:0000313" key="5">
    <source>
        <dbReference type="EnsemblMetazoa" id="HelroP67408"/>
    </source>
</evidence>
<dbReference type="InterPro" id="IPR050384">
    <property type="entry name" value="Endophilin_SH3RF"/>
</dbReference>
<dbReference type="PANTHER" id="PTHR14167">
    <property type="entry name" value="SH3 DOMAIN-CONTAINING"/>
    <property type="match status" value="1"/>
</dbReference>
<dbReference type="OrthoDB" id="19092at2759"/>
<dbReference type="STRING" id="6412.T1FZ03"/>
<reference evidence="6" key="1">
    <citation type="submission" date="2012-12" db="EMBL/GenBank/DDBJ databases">
        <authorList>
            <person name="Hellsten U."/>
            <person name="Grimwood J."/>
            <person name="Chapman J.A."/>
            <person name="Shapiro H."/>
            <person name="Aerts A."/>
            <person name="Otillar R.P."/>
            <person name="Terry A.Y."/>
            <person name="Boore J.L."/>
            <person name="Simakov O."/>
            <person name="Marletaz F."/>
            <person name="Cho S.-J."/>
            <person name="Edsinger-Gonzales E."/>
            <person name="Havlak P."/>
            <person name="Kuo D.-H."/>
            <person name="Larsson T."/>
            <person name="Lv J."/>
            <person name="Arendt D."/>
            <person name="Savage R."/>
            <person name="Osoegawa K."/>
            <person name="de Jong P."/>
            <person name="Lindberg D.R."/>
            <person name="Seaver E.C."/>
            <person name="Weisblat D.A."/>
            <person name="Putnam N.H."/>
            <person name="Grigoriev I.V."/>
            <person name="Rokhsar D.S."/>
        </authorList>
    </citation>
    <scope>NUCLEOTIDE SEQUENCE</scope>
</reference>
<dbReference type="CTD" id="20214051"/>
<name>T1FZ03_HELRO</name>
<dbReference type="EMBL" id="AMQM01001108">
    <property type="status" value="NOT_ANNOTATED_CDS"/>
    <property type="molecule type" value="Genomic_DNA"/>
</dbReference>
<dbReference type="Gene3D" id="2.30.30.40">
    <property type="entry name" value="SH3 Domains"/>
    <property type="match status" value="1"/>
</dbReference>
<dbReference type="GeneID" id="20214051"/>
<dbReference type="SMART" id="SM00326">
    <property type="entry name" value="SH3"/>
    <property type="match status" value="1"/>
</dbReference>
<keyword evidence="6" id="KW-1185">Reference proteome</keyword>
<protein>
    <recommendedName>
        <fullName evidence="3">SH3 domain-containing protein</fullName>
    </recommendedName>
</protein>
<dbReference type="InterPro" id="IPR001452">
    <property type="entry name" value="SH3_domain"/>
</dbReference>
<dbReference type="CDD" id="cd00174">
    <property type="entry name" value="SH3"/>
    <property type="match status" value="1"/>
</dbReference>
<dbReference type="InterPro" id="IPR036028">
    <property type="entry name" value="SH3-like_dom_sf"/>
</dbReference>
<evidence type="ECO:0000313" key="6">
    <source>
        <dbReference type="Proteomes" id="UP000015101"/>
    </source>
</evidence>
<dbReference type="SUPFAM" id="SSF50044">
    <property type="entry name" value="SH3-domain"/>
    <property type="match status" value="1"/>
</dbReference>
<dbReference type="Pfam" id="PF00018">
    <property type="entry name" value="SH3_1"/>
    <property type="match status" value="1"/>
</dbReference>
<dbReference type="PROSITE" id="PS50002">
    <property type="entry name" value="SH3"/>
    <property type="match status" value="1"/>
</dbReference>
<proteinExistence type="predicted"/>
<dbReference type="PRINTS" id="PR00452">
    <property type="entry name" value="SH3DOMAIN"/>
</dbReference>
<dbReference type="AlphaFoldDB" id="T1FZ03"/>
<dbReference type="HOGENOM" id="CLU_2415701_0_0_1"/>
<reference evidence="5" key="3">
    <citation type="submission" date="2015-06" db="UniProtKB">
        <authorList>
            <consortium name="EnsemblMetazoa"/>
        </authorList>
    </citation>
    <scope>IDENTIFICATION</scope>
</reference>
<organism evidence="5 6">
    <name type="scientific">Helobdella robusta</name>
    <name type="common">Californian leech</name>
    <dbReference type="NCBI Taxonomy" id="6412"/>
    <lineage>
        <taxon>Eukaryota</taxon>
        <taxon>Metazoa</taxon>
        <taxon>Spiralia</taxon>
        <taxon>Lophotrochozoa</taxon>
        <taxon>Annelida</taxon>
        <taxon>Clitellata</taxon>
        <taxon>Hirudinea</taxon>
        <taxon>Rhynchobdellida</taxon>
        <taxon>Glossiphoniidae</taxon>
        <taxon>Helobdella</taxon>
    </lineage>
</organism>
<sequence>MNKFQIFNFFHRESITFIVFLKPHKECSVKHDYKAVYDDDISLHEGESIIVTETLENGWWRGYTRSKEGFFPGSYVQVRYEHFLQLRGEHSI</sequence>
<gene>
    <name evidence="5" type="primary">20214051</name>
    <name evidence="4" type="ORF">HELRODRAFT_67408</name>
</gene>
<evidence type="ECO:0000313" key="4">
    <source>
        <dbReference type="EMBL" id="ESN99073.1"/>
    </source>
</evidence>
<dbReference type="EnsemblMetazoa" id="HelroT67408">
    <property type="protein sequence ID" value="HelroP67408"/>
    <property type="gene ID" value="HelroG67408"/>
</dbReference>
<dbReference type="InParanoid" id="T1FZ03"/>
<accession>T1FZ03</accession>
<evidence type="ECO:0000256" key="2">
    <source>
        <dbReference type="PROSITE-ProRule" id="PRU00192"/>
    </source>
</evidence>
<dbReference type="Proteomes" id="UP000015101">
    <property type="component" value="Unassembled WGS sequence"/>
</dbReference>
<evidence type="ECO:0000256" key="1">
    <source>
        <dbReference type="ARBA" id="ARBA00022443"/>
    </source>
</evidence>
<dbReference type="RefSeq" id="XP_009022565.1">
    <property type="nucleotide sequence ID" value="XM_009024317.1"/>
</dbReference>